<dbReference type="InterPro" id="IPR017871">
    <property type="entry name" value="ABC_transporter-like_CS"/>
</dbReference>
<evidence type="ECO:0000256" key="1">
    <source>
        <dbReference type="ARBA" id="ARBA00005417"/>
    </source>
</evidence>
<organism evidence="6 7">
    <name type="scientific">Mobilicoccus caccae</name>
    <dbReference type="NCBI Taxonomy" id="1859295"/>
    <lineage>
        <taxon>Bacteria</taxon>
        <taxon>Bacillati</taxon>
        <taxon>Actinomycetota</taxon>
        <taxon>Actinomycetes</taxon>
        <taxon>Micrococcales</taxon>
        <taxon>Dermatophilaceae</taxon>
        <taxon>Mobilicoccus</taxon>
    </lineage>
</organism>
<dbReference type="InterPro" id="IPR003439">
    <property type="entry name" value="ABC_transporter-like_ATP-bd"/>
</dbReference>
<keyword evidence="2" id="KW-0813">Transport</keyword>
<dbReference type="InterPro" id="IPR003593">
    <property type="entry name" value="AAA+_ATPase"/>
</dbReference>
<comment type="caution">
    <text evidence="6">The sequence shown here is derived from an EMBL/GenBank/DDBJ whole genome shotgun (WGS) entry which is preliminary data.</text>
</comment>
<evidence type="ECO:0000256" key="3">
    <source>
        <dbReference type="ARBA" id="ARBA00022741"/>
    </source>
</evidence>
<keyword evidence="7" id="KW-1185">Reference proteome</keyword>
<dbReference type="PROSITE" id="PS50893">
    <property type="entry name" value="ABC_TRANSPORTER_2"/>
    <property type="match status" value="1"/>
</dbReference>
<evidence type="ECO:0000259" key="5">
    <source>
        <dbReference type="PROSITE" id="PS50893"/>
    </source>
</evidence>
<dbReference type="CDD" id="cd03225">
    <property type="entry name" value="ABC_cobalt_CbiO_domain1"/>
    <property type="match status" value="1"/>
</dbReference>
<gene>
    <name evidence="6" type="ORF">GCM10025883_26350</name>
</gene>
<dbReference type="InterPro" id="IPR050095">
    <property type="entry name" value="ECF_ABC_transporter_ATP-bd"/>
</dbReference>
<evidence type="ECO:0000256" key="2">
    <source>
        <dbReference type="ARBA" id="ARBA00022448"/>
    </source>
</evidence>
<comment type="similarity">
    <text evidence="1">Belongs to the ABC transporter superfamily.</text>
</comment>
<evidence type="ECO:0000256" key="4">
    <source>
        <dbReference type="ARBA" id="ARBA00022840"/>
    </source>
</evidence>
<keyword evidence="3" id="KW-0547">Nucleotide-binding</keyword>
<dbReference type="RefSeq" id="WP_284304262.1">
    <property type="nucleotide sequence ID" value="NZ_BSUO01000001.1"/>
</dbReference>
<keyword evidence="4 6" id="KW-0067">ATP-binding</keyword>
<dbReference type="PANTHER" id="PTHR43553:SF24">
    <property type="entry name" value="ENERGY-COUPLING FACTOR TRANSPORTER ATP-BINDING PROTEIN ECFA1"/>
    <property type="match status" value="1"/>
</dbReference>
<dbReference type="PROSITE" id="PS00211">
    <property type="entry name" value="ABC_TRANSPORTER_1"/>
    <property type="match status" value="1"/>
</dbReference>
<feature type="domain" description="ABC transporter" evidence="5">
    <location>
        <begin position="2"/>
        <end position="228"/>
    </location>
</feature>
<protein>
    <submittedName>
        <fullName evidence="6">Cobalt ABC transporter ATP-binding protein</fullName>
    </submittedName>
</protein>
<dbReference type="Proteomes" id="UP001157126">
    <property type="component" value="Unassembled WGS sequence"/>
</dbReference>
<dbReference type="Gene3D" id="3.40.50.300">
    <property type="entry name" value="P-loop containing nucleotide triphosphate hydrolases"/>
    <property type="match status" value="1"/>
</dbReference>
<reference evidence="7" key="1">
    <citation type="journal article" date="2019" name="Int. J. Syst. Evol. Microbiol.">
        <title>The Global Catalogue of Microorganisms (GCM) 10K type strain sequencing project: providing services to taxonomists for standard genome sequencing and annotation.</title>
        <authorList>
            <consortium name="The Broad Institute Genomics Platform"/>
            <consortium name="The Broad Institute Genome Sequencing Center for Infectious Disease"/>
            <person name="Wu L."/>
            <person name="Ma J."/>
        </authorList>
    </citation>
    <scope>NUCLEOTIDE SEQUENCE [LARGE SCALE GENOMIC DNA]</scope>
    <source>
        <strain evidence="7">NBRC 113072</strain>
    </source>
</reference>
<dbReference type="InterPro" id="IPR015856">
    <property type="entry name" value="ABC_transpr_CbiO/EcfA_su"/>
</dbReference>
<dbReference type="PANTHER" id="PTHR43553">
    <property type="entry name" value="HEAVY METAL TRANSPORTER"/>
    <property type="match status" value="1"/>
</dbReference>
<dbReference type="SUPFAM" id="SSF52540">
    <property type="entry name" value="P-loop containing nucleoside triphosphate hydrolases"/>
    <property type="match status" value="1"/>
</dbReference>
<dbReference type="Pfam" id="PF00005">
    <property type="entry name" value="ABC_tran"/>
    <property type="match status" value="1"/>
</dbReference>
<evidence type="ECO:0000313" key="6">
    <source>
        <dbReference type="EMBL" id="GMA40590.1"/>
    </source>
</evidence>
<accession>A0ABQ6IT88</accession>
<proteinExistence type="inferred from homology"/>
<dbReference type="InterPro" id="IPR027417">
    <property type="entry name" value="P-loop_NTPase"/>
</dbReference>
<sequence length="233" mass="25447">MIEFRDVHHSFGDREVLRGIDLVLDEPRVGIIGANGSGKSTLVRMINGLVTPSSGTVTVDGIDVARHAGRVRRQVAFVFPDPDAQIVMPTVSEDIAFSLRRHKLSRAEIDARIDAALARFGLSDHRDHPAHLLSSGQKQLLAIASVTATDPAVLVADEPTTMLDRRHTRAVMRHLAALDQQLLVVTHQLELLADWERVVVIEEGRVVADGPGPDSVAFYRDLMDGTDGMDPTC</sequence>
<dbReference type="GO" id="GO:0005524">
    <property type="term" value="F:ATP binding"/>
    <property type="evidence" value="ECO:0007669"/>
    <property type="project" value="UniProtKB-KW"/>
</dbReference>
<dbReference type="EMBL" id="BSUO01000001">
    <property type="protein sequence ID" value="GMA40590.1"/>
    <property type="molecule type" value="Genomic_DNA"/>
</dbReference>
<name>A0ABQ6IT88_9MICO</name>
<evidence type="ECO:0000313" key="7">
    <source>
        <dbReference type="Proteomes" id="UP001157126"/>
    </source>
</evidence>
<dbReference type="SMART" id="SM00382">
    <property type="entry name" value="AAA"/>
    <property type="match status" value="1"/>
</dbReference>